<dbReference type="Pfam" id="PF08711">
    <property type="entry name" value="Med26"/>
    <property type="match status" value="1"/>
</dbReference>
<comment type="subcellular location">
    <subcellularLocation>
        <location evidence="1 2">Nucleus</location>
    </subcellularLocation>
</comment>
<dbReference type="InterPro" id="IPR017923">
    <property type="entry name" value="TFIIS_N"/>
</dbReference>
<reference evidence="5" key="1">
    <citation type="journal article" date="2020" name="Fungal Divers.">
        <title>Resolving the Mortierellaceae phylogeny through synthesis of multi-gene phylogenetics and phylogenomics.</title>
        <authorList>
            <person name="Vandepol N."/>
            <person name="Liber J."/>
            <person name="Desiro A."/>
            <person name="Na H."/>
            <person name="Kennedy M."/>
            <person name="Barry K."/>
            <person name="Grigoriev I.V."/>
            <person name="Miller A.N."/>
            <person name="O'Donnell K."/>
            <person name="Stajich J.E."/>
            <person name="Bonito G."/>
        </authorList>
    </citation>
    <scope>NUCLEOTIDE SEQUENCE</scope>
    <source>
        <strain evidence="5">REB-010B</strain>
    </source>
</reference>
<feature type="compositionally biased region" description="Low complexity" evidence="3">
    <location>
        <begin position="814"/>
        <end position="831"/>
    </location>
</feature>
<feature type="compositionally biased region" description="Polar residues" evidence="3">
    <location>
        <begin position="428"/>
        <end position="448"/>
    </location>
</feature>
<evidence type="ECO:0000313" key="6">
    <source>
        <dbReference type="Proteomes" id="UP000738325"/>
    </source>
</evidence>
<dbReference type="AlphaFoldDB" id="A0A9P6UU25"/>
<dbReference type="PANTHER" id="PTHR46557:SF1">
    <property type="entry name" value="SERINE_THREONINE-PROTEIN PHOSPHATASE 1 REGULATORY SUBUNIT 10"/>
    <property type="match status" value="1"/>
</dbReference>
<feature type="region of interest" description="Disordered" evidence="3">
    <location>
        <begin position="384"/>
        <end position="497"/>
    </location>
</feature>
<dbReference type="EMBL" id="JAAAIP010000333">
    <property type="protein sequence ID" value="KAG0319229.1"/>
    <property type="molecule type" value="Genomic_DNA"/>
</dbReference>
<feature type="domain" description="Homeobox" evidence="4">
    <location>
        <begin position="16"/>
        <end position="76"/>
    </location>
</feature>
<sequence length="847" mass="92215">MIEMERAGMCISSSWVEGQKNRFTFSDIHNTALEKIFESQQYPNKNMKVRLAEYIGCSDVQVQNWFSRRRTRAALELQEKKEKRTMLEKLDKKSAQISTAGSDLHTNRPHSPSPSPSPSPAPGSGDEKDSVEAILGDSLFAKLTGGVAKPEQKDSRMSIDSKTGSLRIAGPLKSSEIGLMISKITRGNSFVKSEDVEKAVELMQAAGDYAGRKYIMNALLFTKSQPALKTFMRSDGLGVFRSWMLEARKDADATDNKDLLSKAIAILKMLPFDVESIKRHKLGRVVKLLANDKDIDRDISHQAFEVMEKWRELIEASPVPLGNNPDGKTDGVNKGRKHERDDDRQDLHQTASVPLPKFIKGKPSVPLTVKKSNIAENAGFFKELKGGSTASTPSTLTSITTQANGATPESPLAPSPTSTVFKTPAEIGSSSPLSQQNGSPTSTVSSGKSARPESVKEVVQEPAQSSETSGPISTAGPMEWSSSDIASTPVTSEPATNIVDTATTKAATMTPLKTKKVVRFKAERELVEVFEIESRWDLLEWEQEALHANTELNNTNAAMDYTFHHDGNNNDNGNTAAMAFGSDRPQFMMSAQKITALIQGEMWRPPILLQLENHAQRGLQSTENAVQEKRELETLSVTYRQEAYIPPSPAEPDFDLEQGGQGVQLGQAPSSNAAAVMAALTAVAAAAANPSQAATQQNTSSSSAALLNSLAAAGYGGFGAAQPQPISQYSTASTNPYASMYGSFGTGYGQQPSQYQPPYQQQPQTPAPAAATAESMQAAERARALLEMLQQTTTQQQQQQQQQQAYYALYQQGIQSQQSQQPPQQQPQQQQAAFDYAAFYQNFQPRS</sequence>
<dbReference type="Gene3D" id="1.20.930.10">
    <property type="entry name" value="Conserved domain common to transcription factors TFIIS, elongin A, CRSP70"/>
    <property type="match status" value="1"/>
</dbReference>
<feature type="region of interest" description="Disordered" evidence="3">
    <location>
        <begin position="748"/>
        <end position="776"/>
    </location>
</feature>
<dbReference type="InterPro" id="IPR009057">
    <property type="entry name" value="Homeodomain-like_sf"/>
</dbReference>
<feature type="DNA-binding region" description="Homeobox" evidence="1">
    <location>
        <begin position="18"/>
        <end position="77"/>
    </location>
</feature>
<keyword evidence="1 2" id="KW-0371">Homeobox</keyword>
<evidence type="ECO:0000256" key="1">
    <source>
        <dbReference type="PROSITE-ProRule" id="PRU00108"/>
    </source>
</evidence>
<keyword evidence="1 2" id="KW-0238">DNA-binding</keyword>
<accession>A0A9P6UU25</accession>
<protein>
    <recommendedName>
        <fullName evidence="4">Homeobox domain-containing protein</fullName>
    </recommendedName>
</protein>
<evidence type="ECO:0000256" key="2">
    <source>
        <dbReference type="RuleBase" id="RU000682"/>
    </source>
</evidence>
<dbReference type="PANTHER" id="PTHR46557">
    <property type="entry name" value="SERINE/THREONINE-PROTEIN PHOSPHATASE 1 REGULATORY SUBUNIT 10-RELATED"/>
    <property type="match status" value="1"/>
</dbReference>
<dbReference type="GO" id="GO:0008157">
    <property type="term" value="F:protein phosphatase 1 binding"/>
    <property type="evidence" value="ECO:0007669"/>
    <property type="project" value="TreeGrafter"/>
</dbReference>
<evidence type="ECO:0000313" key="5">
    <source>
        <dbReference type="EMBL" id="KAG0319229.1"/>
    </source>
</evidence>
<feature type="compositionally biased region" description="Polar residues" evidence="3">
    <location>
        <begin position="388"/>
        <end position="407"/>
    </location>
</feature>
<keyword evidence="1 2" id="KW-0539">Nucleus</keyword>
<dbReference type="OrthoDB" id="6159439at2759"/>
<dbReference type="Proteomes" id="UP000738325">
    <property type="component" value="Unassembled WGS sequence"/>
</dbReference>
<comment type="caution">
    <text evidence="5">The sequence shown here is derived from an EMBL/GenBank/DDBJ whole genome shotgun (WGS) entry which is preliminary data.</text>
</comment>
<feature type="region of interest" description="Disordered" evidence="3">
    <location>
        <begin position="316"/>
        <end position="359"/>
    </location>
</feature>
<evidence type="ECO:0000256" key="3">
    <source>
        <dbReference type="SAM" id="MobiDB-lite"/>
    </source>
</evidence>
<gene>
    <name evidence="5" type="ORF">BGZ99_005230</name>
</gene>
<dbReference type="PROSITE" id="PS50071">
    <property type="entry name" value="HOMEOBOX_2"/>
    <property type="match status" value="1"/>
</dbReference>
<evidence type="ECO:0000259" key="4">
    <source>
        <dbReference type="PROSITE" id="PS50071"/>
    </source>
</evidence>
<dbReference type="GO" id="GO:0005634">
    <property type="term" value="C:nucleus"/>
    <property type="evidence" value="ECO:0007669"/>
    <property type="project" value="UniProtKB-SubCell"/>
</dbReference>
<name>A0A9P6UU25_9FUNG</name>
<dbReference type="Gene3D" id="1.10.10.60">
    <property type="entry name" value="Homeodomain-like"/>
    <property type="match status" value="1"/>
</dbReference>
<feature type="compositionally biased region" description="Pro residues" evidence="3">
    <location>
        <begin position="111"/>
        <end position="121"/>
    </location>
</feature>
<feature type="compositionally biased region" description="Basic and acidic residues" evidence="3">
    <location>
        <begin position="327"/>
        <end position="347"/>
    </location>
</feature>
<feature type="compositionally biased region" description="Low complexity" evidence="3">
    <location>
        <begin position="750"/>
        <end position="776"/>
    </location>
</feature>
<keyword evidence="6" id="KW-1185">Reference proteome</keyword>
<dbReference type="GO" id="GO:0072357">
    <property type="term" value="C:PTW/PP1 phosphatase complex"/>
    <property type="evidence" value="ECO:0007669"/>
    <property type="project" value="TreeGrafter"/>
</dbReference>
<dbReference type="GO" id="GO:0003677">
    <property type="term" value="F:DNA binding"/>
    <property type="evidence" value="ECO:0007669"/>
    <property type="project" value="UniProtKB-UniRule"/>
</dbReference>
<feature type="compositionally biased region" description="Polar residues" evidence="3">
    <location>
        <begin position="462"/>
        <end position="472"/>
    </location>
</feature>
<dbReference type="InterPro" id="IPR035441">
    <property type="entry name" value="TFIIS/LEDGF_dom_sf"/>
</dbReference>
<dbReference type="SMART" id="SM00389">
    <property type="entry name" value="HOX"/>
    <property type="match status" value="1"/>
</dbReference>
<feature type="compositionally biased region" description="Basic and acidic residues" evidence="3">
    <location>
        <begin position="450"/>
        <end position="459"/>
    </location>
</feature>
<feature type="region of interest" description="Disordered" evidence="3">
    <location>
        <begin position="86"/>
        <end position="129"/>
    </location>
</feature>
<dbReference type="GO" id="GO:0000785">
    <property type="term" value="C:chromatin"/>
    <property type="evidence" value="ECO:0007669"/>
    <property type="project" value="TreeGrafter"/>
</dbReference>
<feature type="compositionally biased region" description="Polar residues" evidence="3">
    <location>
        <begin position="480"/>
        <end position="497"/>
    </location>
</feature>
<feature type="region of interest" description="Disordered" evidence="3">
    <location>
        <begin position="814"/>
        <end position="837"/>
    </location>
</feature>
<proteinExistence type="predicted"/>
<dbReference type="InterPro" id="IPR001356">
    <property type="entry name" value="HD"/>
</dbReference>
<organism evidence="5 6">
    <name type="scientific">Dissophora globulifera</name>
    <dbReference type="NCBI Taxonomy" id="979702"/>
    <lineage>
        <taxon>Eukaryota</taxon>
        <taxon>Fungi</taxon>
        <taxon>Fungi incertae sedis</taxon>
        <taxon>Mucoromycota</taxon>
        <taxon>Mortierellomycotina</taxon>
        <taxon>Mortierellomycetes</taxon>
        <taxon>Mortierellales</taxon>
        <taxon>Mortierellaceae</taxon>
        <taxon>Dissophora</taxon>
    </lineage>
</organism>
<dbReference type="Pfam" id="PF00046">
    <property type="entry name" value="Homeodomain"/>
    <property type="match status" value="1"/>
</dbReference>
<dbReference type="CDD" id="cd00086">
    <property type="entry name" value="homeodomain"/>
    <property type="match status" value="1"/>
</dbReference>
<dbReference type="SUPFAM" id="SSF46689">
    <property type="entry name" value="Homeodomain-like"/>
    <property type="match status" value="1"/>
</dbReference>